<gene>
    <name evidence="4" type="ORF">QQX03_04175</name>
</gene>
<comment type="similarity">
    <text evidence="1">Belongs to the Mg-chelatase subunits D/I family.</text>
</comment>
<evidence type="ECO:0000259" key="3">
    <source>
        <dbReference type="PROSITE" id="PS50234"/>
    </source>
</evidence>
<evidence type="ECO:0000313" key="5">
    <source>
        <dbReference type="Proteomes" id="UP001231445"/>
    </source>
</evidence>
<keyword evidence="5" id="KW-1185">Reference proteome</keyword>
<dbReference type="EC" id="6.6.1.1" evidence="4"/>
<dbReference type="EMBL" id="CP127221">
    <property type="protein sequence ID" value="WIW96310.1"/>
    <property type="molecule type" value="Genomic_DNA"/>
</dbReference>
<dbReference type="InterPro" id="IPR002035">
    <property type="entry name" value="VWF_A"/>
</dbReference>
<sequence>MTRGAPAPESDLDPLADALLAVRLLAIAPQKLGGICLRGGGPARDLVLGYLKVALPETSPSRRLPANIDDEGLLGGVDIAASLAEGRAVERAGLLSEVRGGVVVVPMAERLREATAGRLAQTLDDKDIALVALDDGRESDEGPADALLDRVAFKCDLSRAASLDHDKIVPKPLSISHVAELEDEQLAALAAVSVALGIGSVRPLLFALTAARAHAALHRRKKVRHEDLSAAVSLVLVPRATQLPQEQLQESEPAPPPDRADDPGNNDREQSSELPPEEMLIEAALASIPPDVLAKIAAGKLRRSAGGGTSGKRSMSKLRGKPLGARPGIPRGGARLALIDSLRAAAPWQPLRRHERGDDSPTALFVEKDDLRIRRFEERAGSVTIFCVDASGSAAVARLAEAKGAVERILAQAYVKRSEVALIAFRGEGAEMLLPPTRSLTRARRALSELPGGGGTPLASGLQLGLQMAEAISSRGRTPFLVCLTDGSANIAADGTPGRAQAKENAHAAARALALRGIDSIVIDISPRPRAEAAELAQAMQARYLPLPMADAAALERAVNAAQPGPQLVR</sequence>
<dbReference type="Proteomes" id="UP001231445">
    <property type="component" value="Chromosome"/>
</dbReference>
<name>A0A9Y2F5V2_9SPHN</name>
<accession>A0A9Y2F5V2</accession>
<dbReference type="Gene3D" id="3.40.50.410">
    <property type="entry name" value="von Willebrand factor, type A domain"/>
    <property type="match status" value="1"/>
</dbReference>
<organism evidence="4 5">
    <name type="scientific">Altererythrobacter rubellus</name>
    <dbReference type="NCBI Taxonomy" id="2173831"/>
    <lineage>
        <taxon>Bacteria</taxon>
        <taxon>Pseudomonadati</taxon>
        <taxon>Pseudomonadota</taxon>
        <taxon>Alphaproteobacteria</taxon>
        <taxon>Sphingomonadales</taxon>
        <taxon>Erythrobacteraceae</taxon>
        <taxon>Altererythrobacter</taxon>
    </lineage>
</organism>
<keyword evidence="4" id="KW-0436">Ligase</keyword>
<dbReference type="PANTHER" id="PTHR43473">
    <property type="entry name" value="MAGNESIUM-CHELATASE SUBUNIT CHLD, CHLOROPLASTIC"/>
    <property type="match status" value="1"/>
</dbReference>
<dbReference type="NCBIfam" id="NF009943">
    <property type="entry name" value="PRK13406.1"/>
    <property type="match status" value="1"/>
</dbReference>
<feature type="domain" description="VWFA" evidence="3">
    <location>
        <begin position="383"/>
        <end position="562"/>
    </location>
</feature>
<dbReference type="InterPro" id="IPR036465">
    <property type="entry name" value="vWFA_dom_sf"/>
</dbReference>
<feature type="region of interest" description="Disordered" evidence="2">
    <location>
        <begin position="303"/>
        <end position="330"/>
    </location>
</feature>
<dbReference type="SUPFAM" id="SSF52540">
    <property type="entry name" value="P-loop containing nucleoside triphosphate hydrolases"/>
    <property type="match status" value="1"/>
</dbReference>
<evidence type="ECO:0000256" key="2">
    <source>
        <dbReference type="SAM" id="MobiDB-lite"/>
    </source>
</evidence>
<dbReference type="RefSeq" id="WP_285976617.1">
    <property type="nucleotide sequence ID" value="NZ_CP127221.1"/>
</dbReference>
<protein>
    <submittedName>
        <fullName evidence="4">Magnesium chelatase subunit D</fullName>
        <ecNumber evidence="4">6.6.1.1</ecNumber>
    </submittedName>
</protein>
<dbReference type="Pfam" id="PF13519">
    <property type="entry name" value="VWA_2"/>
    <property type="match status" value="1"/>
</dbReference>
<dbReference type="SUPFAM" id="SSF53300">
    <property type="entry name" value="vWA-like"/>
    <property type="match status" value="1"/>
</dbReference>
<dbReference type="SMART" id="SM00327">
    <property type="entry name" value="VWA"/>
    <property type="match status" value="1"/>
</dbReference>
<proteinExistence type="inferred from homology"/>
<dbReference type="KEGG" id="arue:QQX03_04175"/>
<dbReference type="InterPro" id="IPR041628">
    <property type="entry name" value="ChlI/MoxR_AAA_lid"/>
</dbReference>
<feature type="region of interest" description="Disordered" evidence="2">
    <location>
        <begin position="244"/>
        <end position="274"/>
    </location>
</feature>
<dbReference type="GO" id="GO:0016851">
    <property type="term" value="F:magnesium chelatase activity"/>
    <property type="evidence" value="ECO:0007669"/>
    <property type="project" value="UniProtKB-EC"/>
</dbReference>
<dbReference type="PANTHER" id="PTHR43473:SF2">
    <property type="entry name" value="MAGNESIUM-CHELATASE SUBUNIT CHLD, CHLOROPLASTIC"/>
    <property type="match status" value="1"/>
</dbReference>
<dbReference type="Gene3D" id="3.40.50.300">
    <property type="entry name" value="P-loop containing nucleotide triphosphate hydrolases"/>
    <property type="match status" value="1"/>
</dbReference>
<reference evidence="4 5" key="1">
    <citation type="submission" date="2023-06" db="EMBL/GenBank/DDBJ databases">
        <title>Altererythrobacter rubellus NBRC 112769 genome.</title>
        <authorList>
            <person name="Zhang K."/>
        </authorList>
    </citation>
    <scope>NUCLEOTIDE SEQUENCE [LARGE SCALE GENOMIC DNA]</scope>
    <source>
        <strain evidence="4 5">NBRC 112769</strain>
    </source>
</reference>
<evidence type="ECO:0000313" key="4">
    <source>
        <dbReference type="EMBL" id="WIW96310.1"/>
    </source>
</evidence>
<dbReference type="InterPro" id="IPR041702">
    <property type="entry name" value="BchD/ChlD_VWA"/>
</dbReference>
<dbReference type="PROSITE" id="PS50234">
    <property type="entry name" value="VWFA"/>
    <property type="match status" value="1"/>
</dbReference>
<dbReference type="Gene3D" id="1.10.8.80">
    <property type="entry name" value="Magnesium chelatase subunit I, C-Terminal domain"/>
    <property type="match status" value="1"/>
</dbReference>
<dbReference type="CDD" id="cd01451">
    <property type="entry name" value="vWA_Magnesium_chelatase"/>
    <property type="match status" value="1"/>
</dbReference>
<evidence type="ECO:0000256" key="1">
    <source>
        <dbReference type="ARBA" id="ARBA00005799"/>
    </source>
</evidence>
<dbReference type="InterPro" id="IPR027417">
    <property type="entry name" value="P-loop_NTPase"/>
</dbReference>
<dbReference type="Pfam" id="PF17863">
    <property type="entry name" value="AAA_lid_2"/>
    <property type="match status" value="1"/>
</dbReference>
<dbReference type="AlphaFoldDB" id="A0A9Y2F5V2"/>
<feature type="compositionally biased region" description="Basic and acidic residues" evidence="2">
    <location>
        <begin position="258"/>
        <end position="271"/>
    </location>
</feature>